<comment type="caution">
    <text evidence="4">The sequence shown here is derived from an EMBL/GenBank/DDBJ whole genome shotgun (WGS) entry which is preliminary data.</text>
</comment>
<evidence type="ECO:0000256" key="3">
    <source>
        <dbReference type="ARBA" id="ARBA00022691"/>
    </source>
</evidence>
<evidence type="ECO:0008006" key="5">
    <source>
        <dbReference type="Google" id="ProtNLM"/>
    </source>
</evidence>
<organism evidence="4">
    <name type="scientific">marine sediment metagenome</name>
    <dbReference type="NCBI Taxonomy" id="412755"/>
    <lineage>
        <taxon>unclassified sequences</taxon>
        <taxon>metagenomes</taxon>
        <taxon>ecological metagenomes</taxon>
    </lineage>
</organism>
<dbReference type="EMBL" id="BARU01043579">
    <property type="protein sequence ID" value="GAH82860.1"/>
    <property type="molecule type" value="Genomic_DNA"/>
</dbReference>
<dbReference type="InterPro" id="IPR012327">
    <property type="entry name" value="MeTrfase_D12"/>
</dbReference>
<evidence type="ECO:0000256" key="1">
    <source>
        <dbReference type="ARBA" id="ARBA00022603"/>
    </source>
</evidence>
<reference evidence="4" key="1">
    <citation type="journal article" date="2014" name="Front. Microbiol.">
        <title>High frequency of phylogenetically diverse reductive dehalogenase-homologous genes in deep subseafloor sedimentary metagenomes.</title>
        <authorList>
            <person name="Kawai M."/>
            <person name="Futagami T."/>
            <person name="Toyoda A."/>
            <person name="Takaki Y."/>
            <person name="Nishi S."/>
            <person name="Hori S."/>
            <person name="Arai W."/>
            <person name="Tsubouchi T."/>
            <person name="Morono Y."/>
            <person name="Uchiyama I."/>
            <person name="Ito T."/>
            <person name="Fujiyama A."/>
            <person name="Inagaki F."/>
            <person name="Takami H."/>
        </authorList>
    </citation>
    <scope>NUCLEOTIDE SEQUENCE</scope>
    <source>
        <strain evidence="4">Expedition CK06-06</strain>
    </source>
</reference>
<dbReference type="GO" id="GO:0009007">
    <property type="term" value="F:site-specific DNA-methyltransferase (adenine-specific) activity"/>
    <property type="evidence" value="ECO:0007669"/>
    <property type="project" value="UniProtKB-EC"/>
</dbReference>
<proteinExistence type="predicted"/>
<gene>
    <name evidence="4" type="ORF">S03H2_66698</name>
</gene>
<dbReference type="AlphaFoldDB" id="X1JN23"/>
<dbReference type="SUPFAM" id="SSF53335">
    <property type="entry name" value="S-adenosyl-L-methionine-dependent methyltransferases"/>
    <property type="match status" value="1"/>
</dbReference>
<protein>
    <recommendedName>
        <fullName evidence="5">DNA adenine methylase</fullName>
    </recommendedName>
</protein>
<name>X1JN23_9ZZZZ</name>
<keyword evidence="2" id="KW-0808">Transferase</keyword>
<accession>X1JN23</accession>
<sequence>MNDRPKIGAIVPWAGAKRTLAPLIVQELGPHRCYHEPFCGSMAVLLAKPPVHMEVVNDLHGDLVNFARVLQDDRLGPALYRKLKRTLFAEEVFGASAEWLRGREPCFFYGNAPDEERAYHFFIVSWCGRNGVAGTPGYGRHFCARFTYGGGNPA</sequence>
<evidence type="ECO:0000256" key="2">
    <source>
        <dbReference type="ARBA" id="ARBA00022679"/>
    </source>
</evidence>
<dbReference type="Pfam" id="PF02086">
    <property type="entry name" value="MethyltransfD12"/>
    <property type="match status" value="1"/>
</dbReference>
<keyword evidence="3" id="KW-0949">S-adenosyl-L-methionine</keyword>
<dbReference type="GO" id="GO:0009307">
    <property type="term" value="P:DNA restriction-modification system"/>
    <property type="evidence" value="ECO:0007669"/>
    <property type="project" value="InterPro"/>
</dbReference>
<dbReference type="GO" id="GO:0032259">
    <property type="term" value="P:methylation"/>
    <property type="evidence" value="ECO:0007669"/>
    <property type="project" value="UniProtKB-KW"/>
</dbReference>
<evidence type="ECO:0000313" key="4">
    <source>
        <dbReference type="EMBL" id="GAH82860.1"/>
    </source>
</evidence>
<keyword evidence="1" id="KW-0489">Methyltransferase</keyword>
<feature type="non-terminal residue" evidence="4">
    <location>
        <position position="154"/>
    </location>
</feature>
<dbReference type="InterPro" id="IPR029063">
    <property type="entry name" value="SAM-dependent_MTases_sf"/>
</dbReference>
<dbReference type="Gene3D" id="3.40.50.150">
    <property type="entry name" value="Vaccinia Virus protein VP39"/>
    <property type="match status" value="1"/>
</dbReference>